<comment type="caution">
    <text evidence="1">The sequence shown here is derived from an EMBL/GenBank/DDBJ whole genome shotgun (WGS) entry which is preliminary data.</text>
</comment>
<accession>A0ABT4T3K0</accession>
<dbReference type="Proteomes" id="UP001212498">
    <property type="component" value="Unassembled WGS sequence"/>
</dbReference>
<organism evidence="1 2">
    <name type="scientific">Nonomuraea ferruginea</name>
    <dbReference type="NCBI Taxonomy" id="46174"/>
    <lineage>
        <taxon>Bacteria</taxon>
        <taxon>Bacillati</taxon>
        <taxon>Actinomycetota</taxon>
        <taxon>Actinomycetes</taxon>
        <taxon>Streptosporangiales</taxon>
        <taxon>Streptosporangiaceae</taxon>
        <taxon>Nonomuraea</taxon>
    </lineage>
</organism>
<dbReference type="RefSeq" id="WP_187281141.1">
    <property type="nucleotide sequence ID" value="NZ_BAABFD010000015.1"/>
</dbReference>
<evidence type="ECO:0000313" key="2">
    <source>
        <dbReference type="Proteomes" id="UP001212498"/>
    </source>
</evidence>
<proteinExistence type="predicted"/>
<sequence length="51" mass="5346">MTWILVSIGLGVAGLAVLAVAAVRVGAAASKLNRAIVHVHHQFDRKEDARG</sequence>
<dbReference type="EMBL" id="JAPNUD010000084">
    <property type="protein sequence ID" value="MDA0644067.1"/>
    <property type="molecule type" value="Genomic_DNA"/>
</dbReference>
<reference evidence="1 2" key="1">
    <citation type="submission" date="2022-11" db="EMBL/GenBank/DDBJ databases">
        <title>Nonomuraea corallina sp. nov., a new species of the genus Nonomuraea isolated from sea side sediment in Thai sea.</title>
        <authorList>
            <person name="Ngamcharungchit C."/>
            <person name="Matsumoto A."/>
            <person name="Suriyachadkun C."/>
            <person name="Panbangred W."/>
            <person name="Inahashi Y."/>
            <person name="Intra B."/>
        </authorList>
    </citation>
    <scope>NUCLEOTIDE SEQUENCE [LARGE SCALE GENOMIC DNA]</scope>
    <source>
        <strain evidence="1 2">DSM 43553</strain>
    </source>
</reference>
<evidence type="ECO:0000313" key="1">
    <source>
        <dbReference type="EMBL" id="MDA0644067.1"/>
    </source>
</evidence>
<keyword evidence="2" id="KW-1185">Reference proteome</keyword>
<gene>
    <name evidence="1" type="ORF">OUY24_25855</name>
</gene>
<protein>
    <submittedName>
        <fullName evidence="1">Uncharacterized protein</fullName>
    </submittedName>
</protein>
<name>A0ABT4T3K0_9ACTN</name>